<evidence type="ECO:0000313" key="2">
    <source>
        <dbReference type="EMBL" id="OCT71450.1"/>
    </source>
</evidence>
<protein>
    <recommendedName>
        <fullName evidence="4">Cell division cycle-associated protein 3</fullName>
    </recommendedName>
</protein>
<evidence type="ECO:0008006" key="4">
    <source>
        <dbReference type="Google" id="ProtNLM"/>
    </source>
</evidence>
<dbReference type="InterPro" id="IPR038832">
    <property type="entry name" value="CDCA3"/>
</dbReference>
<dbReference type="OMA" id="KITGRAW"/>
<sequence>MGSADSKAQVTPSRPLRNHLLSRVNDPRSPTTGIPRTPIEVGESPRNTPQTVKEEEEEIPDSPEIFDPRSPTNGITRTPLRPPIHAVLNNLAKQLSEVFVAEDSSTEGGPLGFTGPEATNLERQVVESQTAPPAGEHVNDQEVEPSVEKAETQIDLKVCPGVEKVKSPIAEMLETLNDQEESPIAETLETMNDQEESPIAETMNDQEESPIAEMLENLNDQAESPIAEMLDTLNDQEPVAVAQSVVSTESTQATGQQQKTRGKSPRSSGVKNVRQRPRKALLSSSSGRSPLRILQEDNSPNTNTQHRQSEPALPHRALKISHPNWESSLNKENAEYGHSNS</sequence>
<feature type="region of interest" description="Disordered" evidence="1">
    <location>
        <begin position="1"/>
        <end position="81"/>
    </location>
</feature>
<dbReference type="Proteomes" id="UP000694892">
    <property type="component" value="Chromosome 7L"/>
</dbReference>
<feature type="compositionally biased region" description="Low complexity" evidence="1">
    <location>
        <begin position="281"/>
        <end position="293"/>
    </location>
</feature>
<evidence type="ECO:0000313" key="3">
    <source>
        <dbReference type="Proteomes" id="UP000694892"/>
    </source>
</evidence>
<dbReference type="PANTHER" id="PTHR34756">
    <property type="entry name" value="CELL DIVISION CYCLE-ASSOCIATED PROTEIN 3"/>
    <property type="match status" value="1"/>
</dbReference>
<feature type="region of interest" description="Disordered" evidence="1">
    <location>
        <begin position="190"/>
        <end position="209"/>
    </location>
</feature>
<feature type="compositionally biased region" description="Polar residues" evidence="1">
    <location>
        <begin position="296"/>
        <end position="306"/>
    </location>
</feature>
<feature type="compositionally biased region" description="Polar residues" evidence="1">
    <location>
        <begin position="244"/>
        <end position="270"/>
    </location>
</feature>
<proteinExistence type="predicted"/>
<reference evidence="3" key="1">
    <citation type="journal article" date="2016" name="Nature">
        <title>Genome evolution in the allotetraploid frog Xenopus laevis.</title>
        <authorList>
            <person name="Session A.M."/>
            <person name="Uno Y."/>
            <person name="Kwon T."/>
            <person name="Chapman J.A."/>
            <person name="Toyoda A."/>
            <person name="Takahashi S."/>
            <person name="Fukui A."/>
            <person name="Hikosaka A."/>
            <person name="Suzuki A."/>
            <person name="Kondo M."/>
            <person name="van Heeringen S.J."/>
            <person name="Quigley I."/>
            <person name="Heinz S."/>
            <person name="Ogino H."/>
            <person name="Ochi H."/>
            <person name="Hellsten U."/>
            <person name="Lyons J.B."/>
            <person name="Simakov O."/>
            <person name="Putnam N."/>
            <person name="Stites J."/>
            <person name="Kuroki Y."/>
            <person name="Tanaka T."/>
            <person name="Michiue T."/>
            <person name="Watanabe M."/>
            <person name="Bogdanovic O."/>
            <person name="Lister R."/>
            <person name="Georgiou G."/>
            <person name="Paranjpe S.S."/>
            <person name="van Kruijsbergen I."/>
            <person name="Shu S."/>
            <person name="Carlson J."/>
            <person name="Kinoshita T."/>
            <person name="Ohta Y."/>
            <person name="Mawaribuchi S."/>
            <person name="Jenkins J."/>
            <person name="Grimwood J."/>
            <person name="Schmutz J."/>
            <person name="Mitros T."/>
            <person name="Mozaffari S.V."/>
            <person name="Suzuki Y."/>
            <person name="Haramoto Y."/>
            <person name="Yamamoto T.S."/>
            <person name="Takagi C."/>
            <person name="Heald R."/>
            <person name="Miller K."/>
            <person name="Haudenschild C."/>
            <person name="Kitzman J."/>
            <person name="Nakayama T."/>
            <person name="Izutsu Y."/>
            <person name="Robert J."/>
            <person name="Fortriede J."/>
            <person name="Burns K."/>
            <person name="Lotay V."/>
            <person name="Karimi K."/>
            <person name="Yasuoka Y."/>
            <person name="Dichmann D.S."/>
            <person name="Flajnik M.F."/>
            <person name="Houston D.W."/>
            <person name="Shendure J."/>
            <person name="DuPasquier L."/>
            <person name="Vize P.D."/>
            <person name="Zorn A.M."/>
            <person name="Ito M."/>
            <person name="Marcotte E.M."/>
            <person name="Wallingford J.B."/>
            <person name="Ito Y."/>
            <person name="Asashima M."/>
            <person name="Ueno N."/>
            <person name="Matsuda Y."/>
            <person name="Veenstra G.J."/>
            <person name="Fujiyama A."/>
            <person name="Harland R.M."/>
            <person name="Taira M."/>
            <person name="Rokhsar D.S."/>
        </authorList>
    </citation>
    <scope>NUCLEOTIDE SEQUENCE [LARGE SCALE GENOMIC DNA]</scope>
    <source>
        <strain evidence="3">J</strain>
    </source>
</reference>
<dbReference type="EMBL" id="CM004478">
    <property type="protein sequence ID" value="OCT71450.1"/>
    <property type="molecule type" value="Genomic_DNA"/>
</dbReference>
<name>A0A974HB85_XENLA</name>
<dbReference type="PANTHER" id="PTHR34756:SF1">
    <property type="entry name" value="CELL DIVISION CYCLE-ASSOCIATED PROTEIN 3"/>
    <property type="match status" value="1"/>
</dbReference>
<feature type="region of interest" description="Disordered" evidence="1">
    <location>
        <begin position="126"/>
        <end position="150"/>
    </location>
</feature>
<feature type="compositionally biased region" description="Acidic residues" evidence="1">
    <location>
        <begin position="192"/>
        <end position="209"/>
    </location>
</feature>
<evidence type="ECO:0000256" key="1">
    <source>
        <dbReference type="SAM" id="MobiDB-lite"/>
    </source>
</evidence>
<accession>A0A974HB85</accession>
<organism evidence="2 3">
    <name type="scientific">Xenopus laevis</name>
    <name type="common">African clawed frog</name>
    <dbReference type="NCBI Taxonomy" id="8355"/>
    <lineage>
        <taxon>Eukaryota</taxon>
        <taxon>Metazoa</taxon>
        <taxon>Chordata</taxon>
        <taxon>Craniata</taxon>
        <taxon>Vertebrata</taxon>
        <taxon>Euteleostomi</taxon>
        <taxon>Amphibia</taxon>
        <taxon>Batrachia</taxon>
        <taxon>Anura</taxon>
        <taxon>Pipoidea</taxon>
        <taxon>Pipidae</taxon>
        <taxon>Xenopodinae</taxon>
        <taxon>Xenopus</taxon>
        <taxon>Xenopus</taxon>
    </lineage>
</organism>
<dbReference type="AlphaFoldDB" id="A0A974HB85"/>
<feature type="compositionally biased region" description="Polar residues" evidence="1">
    <location>
        <begin position="1"/>
        <end position="12"/>
    </location>
</feature>
<feature type="region of interest" description="Disordered" evidence="1">
    <location>
        <begin position="217"/>
        <end position="341"/>
    </location>
</feature>
<gene>
    <name evidence="2" type="ORF">XELAEV_18034430mg</name>
</gene>